<dbReference type="Proteomes" id="UP001501455">
    <property type="component" value="Unassembled WGS sequence"/>
</dbReference>
<gene>
    <name evidence="2" type="ORF">GCM10019016_018740</name>
</gene>
<accession>A0ABP6THR5</accession>
<evidence type="ECO:0000313" key="2">
    <source>
        <dbReference type="EMBL" id="GAA3494774.1"/>
    </source>
</evidence>
<evidence type="ECO:0000313" key="3">
    <source>
        <dbReference type="Proteomes" id="UP001501455"/>
    </source>
</evidence>
<feature type="region of interest" description="Disordered" evidence="1">
    <location>
        <begin position="166"/>
        <end position="188"/>
    </location>
</feature>
<reference evidence="3" key="1">
    <citation type="journal article" date="2019" name="Int. J. Syst. Evol. Microbiol.">
        <title>The Global Catalogue of Microorganisms (GCM) 10K type strain sequencing project: providing services to taxonomists for standard genome sequencing and annotation.</title>
        <authorList>
            <consortium name="The Broad Institute Genomics Platform"/>
            <consortium name="The Broad Institute Genome Sequencing Center for Infectious Disease"/>
            <person name="Wu L."/>
            <person name="Ma J."/>
        </authorList>
    </citation>
    <scope>NUCLEOTIDE SEQUENCE [LARGE SCALE GENOMIC DNA]</scope>
    <source>
        <strain evidence="3">JCM 4816</strain>
    </source>
</reference>
<evidence type="ECO:0000256" key="1">
    <source>
        <dbReference type="SAM" id="MobiDB-lite"/>
    </source>
</evidence>
<dbReference type="NCBIfam" id="NF038085">
    <property type="entry name" value="MSMEG_6728_fam"/>
    <property type="match status" value="1"/>
</dbReference>
<keyword evidence="3" id="KW-1185">Reference proteome</keyword>
<dbReference type="Pfam" id="PF03013">
    <property type="entry name" value="Pyr_excise"/>
    <property type="match status" value="1"/>
</dbReference>
<protein>
    <submittedName>
        <fullName evidence="2">MSMEG_6728 family protein</fullName>
    </submittedName>
</protein>
<feature type="region of interest" description="Disordered" evidence="1">
    <location>
        <begin position="1"/>
        <end position="26"/>
    </location>
</feature>
<dbReference type="EMBL" id="BAAAXF010000018">
    <property type="protein sequence ID" value="GAA3494774.1"/>
    <property type="molecule type" value="Genomic_DNA"/>
</dbReference>
<dbReference type="InterPro" id="IPR004260">
    <property type="entry name" value="Pyr-dimer_DNA_glycosylase"/>
</dbReference>
<name>A0ABP6THR5_9ACTN</name>
<feature type="compositionally biased region" description="Basic and acidic residues" evidence="1">
    <location>
        <begin position="7"/>
        <end position="16"/>
    </location>
</feature>
<feature type="compositionally biased region" description="Basic and acidic residues" evidence="1">
    <location>
        <begin position="179"/>
        <end position="188"/>
    </location>
</feature>
<sequence length="188" mass="20985">MCTAEEGEPRCGEPRSEVAAPSHGSDGPMQTFLPYPDFCASALALDRRRLGKQRVEALQVLRGLIVPGYGWRRHPAVRMWTGYEEALVRYGLEICRVWRDRGHQDSCAATLVADLATVRPGLPVRDQPELDRAGELPPWLGDDALHRSHRSALVRKDPAFYGELFPGEPDDLPYVWPASDRDPEAVAD</sequence>
<comment type="caution">
    <text evidence="2">The sequence shown here is derived from an EMBL/GenBank/DDBJ whole genome shotgun (WGS) entry which is preliminary data.</text>
</comment>
<proteinExistence type="predicted"/>
<organism evidence="2 3">
    <name type="scientific">Streptomyces prasinosporus</name>
    <dbReference type="NCBI Taxonomy" id="68256"/>
    <lineage>
        <taxon>Bacteria</taxon>
        <taxon>Bacillati</taxon>
        <taxon>Actinomycetota</taxon>
        <taxon>Actinomycetes</taxon>
        <taxon>Kitasatosporales</taxon>
        <taxon>Streptomycetaceae</taxon>
        <taxon>Streptomyces</taxon>
        <taxon>Streptomyces albogriseolus group</taxon>
    </lineage>
</organism>